<proteinExistence type="predicted"/>
<evidence type="ECO:0000313" key="3">
    <source>
        <dbReference type="Proteomes" id="UP001222027"/>
    </source>
</evidence>
<feature type="region of interest" description="Disordered" evidence="1">
    <location>
        <begin position="49"/>
        <end position="73"/>
    </location>
</feature>
<sequence length="73" mass="7891">MARLLWALTPIISQTQPSGANQRARVGRDRHCGLAPYVHNCGPQAYSSRNIKPIWGPPRRAGDTAGVEIPGNS</sequence>
<keyword evidence="3" id="KW-1185">Reference proteome</keyword>
<name>A0AAV8PZ86_ENSVE</name>
<comment type="caution">
    <text evidence="2">The sequence shown here is derived from an EMBL/GenBank/DDBJ whole genome shotgun (WGS) entry which is preliminary data.</text>
</comment>
<evidence type="ECO:0008006" key="4">
    <source>
        <dbReference type="Google" id="ProtNLM"/>
    </source>
</evidence>
<organism evidence="2 3">
    <name type="scientific">Ensete ventricosum</name>
    <name type="common">Abyssinian banana</name>
    <name type="synonym">Musa ensete</name>
    <dbReference type="NCBI Taxonomy" id="4639"/>
    <lineage>
        <taxon>Eukaryota</taxon>
        <taxon>Viridiplantae</taxon>
        <taxon>Streptophyta</taxon>
        <taxon>Embryophyta</taxon>
        <taxon>Tracheophyta</taxon>
        <taxon>Spermatophyta</taxon>
        <taxon>Magnoliopsida</taxon>
        <taxon>Liliopsida</taxon>
        <taxon>Zingiberales</taxon>
        <taxon>Musaceae</taxon>
        <taxon>Ensete</taxon>
    </lineage>
</organism>
<dbReference type="Proteomes" id="UP001222027">
    <property type="component" value="Unassembled WGS sequence"/>
</dbReference>
<evidence type="ECO:0000313" key="2">
    <source>
        <dbReference type="EMBL" id="KAJ8498785.1"/>
    </source>
</evidence>
<dbReference type="AlphaFoldDB" id="A0AAV8PZ86"/>
<dbReference type="EMBL" id="JAQQAF010000003">
    <property type="protein sequence ID" value="KAJ8498785.1"/>
    <property type="molecule type" value="Genomic_DNA"/>
</dbReference>
<gene>
    <name evidence="2" type="ORF">OPV22_009337</name>
</gene>
<protein>
    <recommendedName>
        <fullName evidence="4">Secreted protein</fullName>
    </recommendedName>
</protein>
<reference evidence="2 3" key="1">
    <citation type="submission" date="2022-12" db="EMBL/GenBank/DDBJ databases">
        <title>Chromosome-scale assembly of the Ensete ventricosum genome.</title>
        <authorList>
            <person name="Dussert Y."/>
            <person name="Stocks J."/>
            <person name="Wendawek A."/>
            <person name="Woldeyes F."/>
            <person name="Nichols R.A."/>
            <person name="Borrell J.S."/>
        </authorList>
    </citation>
    <scope>NUCLEOTIDE SEQUENCE [LARGE SCALE GENOMIC DNA]</scope>
    <source>
        <strain evidence="3">cv. Maze</strain>
        <tissue evidence="2">Seeds</tissue>
    </source>
</reference>
<accession>A0AAV8PZ86</accession>
<evidence type="ECO:0000256" key="1">
    <source>
        <dbReference type="SAM" id="MobiDB-lite"/>
    </source>
</evidence>